<name>A0ABV9YC34_9PSEU</name>
<proteinExistence type="predicted"/>
<keyword evidence="2" id="KW-1185">Reference proteome</keyword>
<evidence type="ECO:0000313" key="2">
    <source>
        <dbReference type="Proteomes" id="UP001595833"/>
    </source>
</evidence>
<dbReference type="Pfam" id="PF19450">
    <property type="entry name" value="DUF5988"/>
    <property type="match status" value="1"/>
</dbReference>
<reference evidence="2" key="1">
    <citation type="journal article" date="2019" name="Int. J. Syst. Evol. Microbiol.">
        <title>The Global Catalogue of Microorganisms (GCM) 10K type strain sequencing project: providing services to taxonomists for standard genome sequencing and annotation.</title>
        <authorList>
            <consortium name="The Broad Institute Genomics Platform"/>
            <consortium name="The Broad Institute Genome Sequencing Center for Infectious Disease"/>
            <person name="Wu L."/>
            <person name="Ma J."/>
        </authorList>
    </citation>
    <scope>NUCLEOTIDE SEQUENCE [LARGE SCALE GENOMIC DNA]</scope>
    <source>
        <strain evidence="2">KCTC 12848</strain>
    </source>
</reference>
<dbReference type="RefSeq" id="WP_344037287.1">
    <property type="nucleotide sequence ID" value="NZ_BAAAKE010000007.1"/>
</dbReference>
<sequence>MNFQRATLIGGPNELPEVERVCEVSNLDDKVKISYGAGYEHFSHTGEFHRQDGETLAVFAWSGRTRIAE</sequence>
<dbReference type="InterPro" id="IPR046030">
    <property type="entry name" value="DUF5988"/>
</dbReference>
<organism evidence="1 2">
    <name type="scientific">Saccharothrix xinjiangensis</name>
    <dbReference type="NCBI Taxonomy" id="204798"/>
    <lineage>
        <taxon>Bacteria</taxon>
        <taxon>Bacillati</taxon>
        <taxon>Actinomycetota</taxon>
        <taxon>Actinomycetes</taxon>
        <taxon>Pseudonocardiales</taxon>
        <taxon>Pseudonocardiaceae</taxon>
        <taxon>Saccharothrix</taxon>
    </lineage>
</organism>
<accession>A0ABV9YC34</accession>
<evidence type="ECO:0000313" key="1">
    <source>
        <dbReference type="EMBL" id="MFC5060315.1"/>
    </source>
</evidence>
<comment type="caution">
    <text evidence="1">The sequence shown here is derived from an EMBL/GenBank/DDBJ whole genome shotgun (WGS) entry which is preliminary data.</text>
</comment>
<dbReference type="EMBL" id="JBHSJB010000053">
    <property type="protein sequence ID" value="MFC5060315.1"/>
    <property type="molecule type" value="Genomic_DNA"/>
</dbReference>
<protein>
    <submittedName>
        <fullName evidence="1">DUF5988 family protein</fullName>
    </submittedName>
</protein>
<dbReference type="Proteomes" id="UP001595833">
    <property type="component" value="Unassembled WGS sequence"/>
</dbReference>
<gene>
    <name evidence="1" type="ORF">ACFPFM_41950</name>
</gene>